<dbReference type="AlphaFoldDB" id="A0A540WZK8"/>
<dbReference type="Gene3D" id="3.90.25.10">
    <property type="entry name" value="UDP-galactose 4-epimerase, domain 1"/>
    <property type="match status" value="1"/>
</dbReference>
<feature type="domain" description="NmrA-like" evidence="1">
    <location>
        <begin position="3"/>
        <end position="247"/>
    </location>
</feature>
<dbReference type="InterPro" id="IPR008030">
    <property type="entry name" value="NmrA-like"/>
</dbReference>
<accession>A0A540WZK8</accession>
<reference evidence="2 3" key="1">
    <citation type="submission" date="2019-06" db="EMBL/GenBank/DDBJ databases">
        <authorList>
            <person name="Livingstone P."/>
            <person name="Whitworth D."/>
        </authorList>
    </citation>
    <scope>NUCLEOTIDE SEQUENCE [LARGE SCALE GENOMIC DNA]</scope>
    <source>
        <strain evidence="2 3">AM401</strain>
    </source>
</reference>
<dbReference type="EMBL" id="VIFM01000068">
    <property type="protein sequence ID" value="TQF14449.1"/>
    <property type="molecule type" value="Genomic_DNA"/>
</dbReference>
<name>A0A540WZK8_9BACT</name>
<comment type="caution">
    <text evidence="2">The sequence shown here is derived from an EMBL/GenBank/DDBJ whole genome shotgun (WGS) entry which is preliminary data.</text>
</comment>
<dbReference type="Pfam" id="PF05368">
    <property type="entry name" value="NmrA"/>
    <property type="match status" value="1"/>
</dbReference>
<dbReference type="RefSeq" id="WP_141643845.1">
    <property type="nucleotide sequence ID" value="NZ_VIFM01000068.1"/>
</dbReference>
<dbReference type="SUPFAM" id="SSF51735">
    <property type="entry name" value="NAD(P)-binding Rossmann-fold domains"/>
    <property type="match status" value="1"/>
</dbReference>
<evidence type="ECO:0000313" key="2">
    <source>
        <dbReference type="EMBL" id="TQF14449.1"/>
    </source>
</evidence>
<sequence length="282" mass="30708">MNVILGATGVVGSAVLDELVKRGVPTRAAFRSRVPDPRATQHARVDLSTGEGLEACLDGARTVFLATGDMVDQVGAEVRVIEAARRAGVNRLVKLSILCAGSEAFFLARVHCAIERELERSGIPNTVLRPGGFMQNFVTYYGHALKTEGVLRLPWGDGEESPIDARDIARVAAVCLTSESFTGRHLDLCGPKAMTYQEMTRVLGQAAGRELRYESIPDGGFREAMLPYAVSPAHVEGLIDMFRFHREGRAPRASDAVLEVTGTPPRSFEDFAREHAGSWRED</sequence>
<protein>
    <submittedName>
        <fullName evidence="2">NmrA family protein</fullName>
    </submittedName>
</protein>
<evidence type="ECO:0000259" key="1">
    <source>
        <dbReference type="Pfam" id="PF05368"/>
    </source>
</evidence>
<proteinExistence type="predicted"/>
<dbReference type="OrthoDB" id="267890at2"/>
<gene>
    <name evidence="2" type="ORF">FJV41_18555</name>
</gene>
<keyword evidence="3" id="KW-1185">Reference proteome</keyword>
<dbReference type="PANTHER" id="PTHR43162:SF1">
    <property type="entry name" value="PRESTALK A DIFFERENTIATION PROTEIN A"/>
    <property type="match status" value="1"/>
</dbReference>
<organism evidence="2 3">
    <name type="scientific">Myxococcus llanfairpwllgwyngyllgogerychwyrndrobwllllantysiliogogogochensis</name>
    <dbReference type="NCBI Taxonomy" id="2590453"/>
    <lineage>
        <taxon>Bacteria</taxon>
        <taxon>Pseudomonadati</taxon>
        <taxon>Myxococcota</taxon>
        <taxon>Myxococcia</taxon>
        <taxon>Myxococcales</taxon>
        <taxon>Cystobacterineae</taxon>
        <taxon>Myxococcaceae</taxon>
        <taxon>Myxococcus</taxon>
    </lineage>
</organism>
<dbReference type="Gene3D" id="3.40.50.720">
    <property type="entry name" value="NAD(P)-binding Rossmann-like Domain"/>
    <property type="match status" value="1"/>
</dbReference>
<dbReference type="InterPro" id="IPR036291">
    <property type="entry name" value="NAD(P)-bd_dom_sf"/>
</dbReference>
<dbReference type="InterPro" id="IPR051604">
    <property type="entry name" value="Ergot_Alk_Oxidoreductase"/>
</dbReference>
<dbReference type="PANTHER" id="PTHR43162">
    <property type="match status" value="1"/>
</dbReference>
<evidence type="ECO:0000313" key="3">
    <source>
        <dbReference type="Proteomes" id="UP000315369"/>
    </source>
</evidence>
<dbReference type="Proteomes" id="UP000315369">
    <property type="component" value="Unassembled WGS sequence"/>
</dbReference>